<comment type="caution">
    <text evidence="1">The sequence shown here is derived from an EMBL/GenBank/DDBJ whole genome shotgun (WGS) entry which is preliminary data.</text>
</comment>
<dbReference type="EMBL" id="BDGG01000005">
    <property type="protein sequence ID" value="GAU99367.1"/>
    <property type="molecule type" value="Genomic_DNA"/>
</dbReference>
<evidence type="ECO:0000313" key="1">
    <source>
        <dbReference type="EMBL" id="GAU99367.1"/>
    </source>
</evidence>
<sequence length="91" mass="10838">MMATLTAFRKESVNLLQNFLIFFNLRFPETEATRHFRVSQLNKIARENGRYGDAHVQVLARYFGFNHLTVLAQWTDFKAEFTTKFEPVYWT</sequence>
<reference evidence="1 2" key="1">
    <citation type="journal article" date="2016" name="Nat. Commun.">
        <title>Extremotolerant tardigrade genome and improved radiotolerance of human cultured cells by tardigrade-unique protein.</title>
        <authorList>
            <person name="Hashimoto T."/>
            <person name="Horikawa D.D."/>
            <person name="Saito Y."/>
            <person name="Kuwahara H."/>
            <person name="Kozuka-Hata H."/>
            <person name="Shin-I T."/>
            <person name="Minakuchi Y."/>
            <person name="Ohishi K."/>
            <person name="Motoyama A."/>
            <person name="Aizu T."/>
            <person name="Enomoto A."/>
            <person name="Kondo K."/>
            <person name="Tanaka S."/>
            <person name="Hara Y."/>
            <person name="Koshikawa S."/>
            <person name="Sagara H."/>
            <person name="Miura T."/>
            <person name="Yokobori S."/>
            <person name="Miyagawa K."/>
            <person name="Suzuki Y."/>
            <person name="Kubo T."/>
            <person name="Oyama M."/>
            <person name="Kohara Y."/>
            <person name="Fujiyama A."/>
            <person name="Arakawa K."/>
            <person name="Katayama T."/>
            <person name="Toyoda A."/>
            <person name="Kunieda T."/>
        </authorList>
    </citation>
    <scope>NUCLEOTIDE SEQUENCE [LARGE SCALE GENOMIC DNA]</scope>
    <source>
        <strain evidence="1 2">YOKOZUNA-1</strain>
    </source>
</reference>
<gene>
    <name evidence="1" type="primary">RvY_10383-1</name>
    <name evidence="1" type="synonym">RvY_10383.1</name>
    <name evidence="1" type="ORF">RvY_10383</name>
</gene>
<dbReference type="AlphaFoldDB" id="A0A1D1VHX6"/>
<evidence type="ECO:0000313" key="2">
    <source>
        <dbReference type="Proteomes" id="UP000186922"/>
    </source>
</evidence>
<organism evidence="1 2">
    <name type="scientific">Ramazzottius varieornatus</name>
    <name type="common">Water bear</name>
    <name type="synonym">Tardigrade</name>
    <dbReference type="NCBI Taxonomy" id="947166"/>
    <lineage>
        <taxon>Eukaryota</taxon>
        <taxon>Metazoa</taxon>
        <taxon>Ecdysozoa</taxon>
        <taxon>Tardigrada</taxon>
        <taxon>Eutardigrada</taxon>
        <taxon>Parachela</taxon>
        <taxon>Hypsibioidea</taxon>
        <taxon>Ramazzottiidae</taxon>
        <taxon>Ramazzottius</taxon>
    </lineage>
</organism>
<proteinExistence type="predicted"/>
<accession>A0A1D1VHX6</accession>
<protein>
    <submittedName>
        <fullName evidence="1">Uncharacterized protein</fullName>
    </submittedName>
</protein>
<name>A0A1D1VHX6_RAMVA</name>
<dbReference type="Proteomes" id="UP000186922">
    <property type="component" value="Unassembled WGS sequence"/>
</dbReference>
<keyword evidence="2" id="KW-1185">Reference proteome</keyword>